<dbReference type="AlphaFoldDB" id="A0ABD2ZPW3"/>
<dbReference type="PANTHER" id="PTHR47723:SF19">
    <property type="entry name" value="POLYNUCLEOTIDYL TRANSFERASE, RIBONUCLEASE H-LIKE SUPERFAMILY PROTEIN"/>
    <property type="match status" value="1"/>
</dbReference>
<evidence type="ECO:0000313" key="2">
    <source>
        <dbReference type="Proteomes" id="UP001630127"/>
    </source>
</evidence>
<name>A0ABD2ZPW3_9GENT</name>
<reference evidence="1 2" key="1">
    <citation type="submission" date="2024-11" db="EMBL/GenBank/DDBJ databases">
        <title>A near-complete genome assembly of Cinchona calisaya.</title>
        <authorList>
            <person name="Lian D.C."/>
            <person name="Zhao X.W."/>
            <person name="Wei L."/>
        </authorList>
    </citation>
    <scope>NUCLEOTIDE SEQUENCE [LARGE SCALE GENOMIC DNA]</scope>
    <source>
        <tissue evidence="1">Nenye</tissue>
    </source>
</reference>
<evidence type="ECO:0000313" key="1">
    <source>
        <dbReference type="EMBL" id="KAL3520202.1"/>
    </source>
</evidence>
<feature type="non-terminal residue" evidence="1">
    <location>
        <position position="1"/>
    </location>
</feature>
<organism evidence="1 2">
    <name type="scientific">Cinchona calisaya</name>
    <dbReference type="NCBI Taxonomy" id="153742"/>
    <lineage>
        <taxon>Eukaryota</taxon>
        <taxon>Viridiplantae</taxon>
        <taxon>Streptophyta</taxon>
        <taxon>Embryophyta</taxon>
        <taxon>Tracheophyta</taxon>
        <taxon>Spermatophyta</taxon>
        <taxon>Magnoliopsida</taxon>
        <taxon>eudicotyledons</taxon>
        <taxon>Gunneridae</taxon>
        <taxon>Pentapetalae</taxon>
        <taxon>asterids</taxon>
        <taxon>lamiids</taxon>
        <taxon>Gentianales</taxon>
        <taxon>Rubiaceae</taxon>
        <taxon>Cinchonoideae</taxon>
        <taxon>Cinchoneae</taxon>
        <taxon>Cinchona</taxon>
    </lineage>
</organism>
<sequence>AIACCLFVLYRVIPKKPIPVAWVKTQSGIYKLNVDGLVPGNPGNAGIGRVVRDSSGAACYGHIKFIGIQHIWKLNPRHYCTGYKCRHKIFPPSAGFFKVNVDGSLAGNPGSSGEGGIEWCIRKDSLPVVIDLDSKTLVDIIQDRTRVPWQLDALVRCTKSLLMFAFIIDFEIIWLMRLRS</sequence>
<dbReference type="PANTHER" id="PTHR47723">
    <property type="entry name" value="OS05G0353850 PROTEIN"/>
    <property type="match status" value="1"/>
</dbReference>
<protein>
    <recommendedName>
        <fullName evidence="3">RNase H type-1 domain-containing protein</fullName>
    </recommendedName>
</protein>
<proteinExistence type="predicted"/>
<comment type="caution">
    <text evidence="1">The sequence shown here is derived from an EMBL/GenBank/DDBJ whole genome shotgun (WGS) entry which is preliminary data.</text>
</comment>
<accession>A0ABD2ZPW3</accession>
<dbReference type="EMBL" id="JBJUIK010000008">
    <property type="protein sequence ID" value="KAL3520202.1"/>
    <property type="molecule type" value="Genomic_DNA"/>
</dbReference>
<dbReference type="InterPro" id="IPR053151">
    <property type="entry name" value="RNase_H-like"/>
</dbReference>
<dbReference type="Proteomes" id="UP001630127">
    <property type="component" value="Unassembled WGS sequence"/>
</dbReference>
<keyword evidence="2" id="KW-1185">Reference proteome</keyword>
<evidence type="ECO:0008006" key="3">
    <source>
        <dbReference type="Google" id="ProtNLM"/>
    </source>
</evidence>
<gene>
    <name evidence="1" type="ORF">ACH5RR_018351</name>
</gene>